<protein>
    <submittedName>
        <fullName evidence="11">L-glutamine ABC transporter membrane protein /L-glutamate ABC transporter membrane protein /L-aspartate ABC transporter membrane protein /L-asparagine ABC transporter membrane protein</fullName>
    </submittedName>
</protein>
<dbReference type="SUPFAM" id="SSF161098">
    <property type="entry name" value="MetI-like"/>
    <property type="match status" value="2"/>
</dbReference>
<evidence type="ECO:0000256" key="2">
    <source>
        <dbReference type="ARBA" id="ARBA00010072"/>
    </source>
</evidence>
<reference evidence="11 12" key="1">
    <citation type="submission" date="2018-04" db="EMBL/GenBank/DDBJ databases">
        <title>Genomic Encyclopedia of Archaeal and Bacterial Type Strains, Phase II (KMG-II): from individual species to whole genera.</title>
        <authorList>
            <person name="Goeker M."/>
        </authorList>
    </citation>
    <scope>NUCLEOTIDE SEQUENCE [LARGE SCALE GENOMIC DNA]</scope>
    <source>
        <strain evidence="11 12">DSM 18064</strain>
    </source>
</reference>
<keyword evidence="7 9" id="KW-1133">Transmembrane helix</keyword>
<feature type="transmembrane region" description="Helical" evidence="9">
    <location>
        <begin position="87"/>
        <end position="113"/>
    </location>
</feature>
<evidence type="ECO:0000256" key="5">
    <source>
        <dbReference type="ARBA" id="ARBA00022692"/>
    </source>
</evidence>
<dbReference type="AlphaFoldDB" id="A0A2T5BRY8"/>
<keyword evidence="8 9" id="KW-0472">Membrane</keyword>
<evidence type="ECO:0000259" key="10">
    <source>
        <dbReference type="PROSITE" id="PS50928"/>
    </source>
</evidence>
<comment type="caution">
    <text evidence="11">The sequence shown here is derived from an EMBL/GenBank/DDBJ whole genome shotgun (WGS) entry which is preliminary data.</text>
</comment>
<dbReference type="InterPro" id="IPR043429">
    <property type="entry name" value="ArtM/GltK/GlnP/TcyL/YhdX-like"/>
</dbReference>
<dbReference type="PANTHER" id="PTHR30614">
    <property type="entry name" value="MEMBRANE COMPONENT OF AMINO ACID ABC TRANSPORTER"/>
    <property type="match status" value="1"/>
</dbReference>
<dbReference type="PROSITE" id="PS50928">
    <property type="entry name" value="ABC_TM1"/>
    <property type="match status" value="1"/>
</dbReference>
<keyword evidence="4" id="KW-1003">Cell membrane</keyword>
<dbReference type="PANTHER" id="PTHR30614:SF37">
    <property type="entry name" value="AMINO-ACID ABC TRANSPORTER PERMEASE PROTEIN YHDX-RELATED"/>
    <property type="match status" value="1"/>
</dbReference>
<dbReference type="InterPro" id="IPR000515">
    <property type="entry name" value="MetI-like"/>
</dbReference>
<dbReference type="InterPro" id="IPR010065">
    <property type="entry name" value="AA_ABC_transptr_permease_3TM"/>
</dbReference>
<dbReference type="Gene3D" id="1.10.3720.10">
    <property type="entry name" value="MetI-like"/>
    <property type="match status" value="2"/>
</dbReference>
<keyword evidence="6" id="KW-0029">Amino-acid transport</keyword>
<dbReference type="OrthoDB" id="9808531at2"/>
<feature type="transmembrane region" description="Helical" evidence="9">
    <location>
        <begin position="23"/>
        <end position="44"/>
    </location>
</feature>
<dbReference type="InterPro" id="IPR035906">
    <property type="entry name" value="MetI-like_sf"/>
</dbReference>
<organism evidence="11 12">
    <name type="scientific">Rhodovulum imhoffii</name>
    <dbReference type="NCBI Taxonomy" id="365340"/>
    <lineage>
        <taxon>Bacteria</taxon>
        <taxon>Pseudomonadati</taxon>
        <taxon>Pseudomonadota</taxon>
        <taxon>Alphaproteobacteria</taxon>
        <taxon>Rhodobacterales</taxon>
        <taxon>Paracoccaceae</taxon>
        <taxon>Rhodovulum</taxon>
    </lineage>
</organism>
<comment type="subcellular location">
    <subcellularLocation>
        <location evidence="1">Cell inner membrane</location>
        <topology evidence="1">Multi-pass membrane protein</topology>
    </subcellularLocation>
    <subcellularLocation>
        <location evidence="9">Cell membrane</location>
        <topology evidence="9">Multi-pass membrane protein</topology>
    </subcellularLocation>
</comment>
<evidence type="ECO:0000256" key="7">
    <source>
        <dbReference type="ARBA" id="ARBA00022989"/>
    </source>
</evidence>
<evidence type="ECO:0000256" key="8">
    <source>
        <dbReference type="ARBA" id="ARBA00023136"/>
    </source>
</evidence>
<evidence type="ECO:0000256" key="6">
    <source>
        <dbReference type="ARBA" id="ARBA00022970"/>
    </source>
</evidence>
<name>A0A2T5BRY8_9RHOB</name>
<evidence type="ECO:0000256" key="4">
    <source>
        <dbReference type="ARBA" id="ARBA00022475"/>
    </source>
</evidence>
<keyword evidence="12" id="KW-1185">Reference proteome</keyword>
<feature type="transmembrane region" description="Helical" evidence="9">
    <location>
        <begin position="286"/>
        <end position="308"/>
    </location>
</feature>
<feature type="transmembrane region" description="Helical" evidence="9">
    <location>
        <begin position="134"/>
        <end position="152"/>
    </location>
</feature>
<keyword evidence="5 9" id="KW-0812">Transmembrane</keyword>
<keyword evidence="3 9" id="KW-0813">Transport</keyword>
<evidence type="ECO:0000313" key="11">
    <source>
        <dbReference type="EMBL" id="PTN02058.1"/>
    </source>
</evidence>
<feature type="domain" description="ABC transmembrane type-1" evidence="10">
    <location>
        <begin position="92"/>
        <end position="405"/>
    </location>
</feature>
<dbReference type="GO" id="GO:0006865">
    <property type="term" value="P:amino acid transport"/>
    <property type="evidence" value="ECO:0007669"/>
    <property type="project" value="UniProtKB-KW"/>
</dbReference>
<sequence length="417" mass="45646">MSTLTDPPKASFRLSMLVYDTRYRSLTIQVVALIAFMLAAAWLINNTLQNLAELGKPIDFGFFAEPASYDINQRLVEYTSRDTHLRAAFVGLLNTLLVAVLGCALATVVGVLVGVLRLSGNWLVARIMTVYVEMFRNVPVLLWIVFFMAVLIESLPSPRDFRGESPEASMLLFDSVAVTNRGIYIPEPLFSRSLGDLSLGVFDVSLDLVAILAVLGAGLWGTARISRRAGRIQEATGVRPVTWYLRLAVVVLPVLAVLIVLGFHLGLPELTGFNFQGGIYMRNSLIALWLALSFYTAAFIAEIVRAGILAISKGQTEAAAALGLRSGRIMSLVILPQALRVIIPPLISQYLNLTKNSSLAIAVGYMDITGTLGGITMNQTGRELECVLLLMGVYLCISLIISVMMNWYNTRVKLVER</sequence>
<dbReference type="Pfam" id="PF00528">
    <property type="entry name" value="BPD_transp_1"/>
    <property type="match status" value="1"/>
</dbReference>
<evidence type="ECO:0000313" key="12">
    <source>
        <dbReference type="Proteomes" id="UP000243859"/>
    </source>
</evidence>
<gene>
    <name evidence="11" type="ORF">C8N32_1086</name>
</gene>
<dbReference type="Proteomes" id="UP000243859">
    <property type="component" value="Unassembled WGS sequence"/>
</dbReference>
<dbReference type="GO" id="GO:0022857">
    <property type="term" value="F:transmembrane transporter activity"/>
    <property type="evidence" value="ECO:0007669"/>
    <property type="project" value="InterPro"/>
</dbReference>
<feature type="transmembrane region" description="Helical" evidence="9">
    <location>
        <begin position="197"/>
        <end position="222"/>
    </location>
</feature>
<dbReference type="CDD" id="cd06261">
    <property type="entry name" value="TM_PBP2"/>
    <property type="match status" value="1"/>
</dbReference>
<evidence type="ECO:0000256" key="9">
    <source>
        <dbReference type="RuleBase" id="RU363032"/>
    </source>
</evidence>
<dbReference type="EMBL" id="QAAA01000008">
    <property type="protein sequence ID" value="PTN02058.1"/>
    <property type="molecule type" value="Genomic_DNA"/>
</dbReference>
<evidence type="ECO:0000256" key="1">
    <source>
        <dbReference type="ARBA" id="ARBA00004429"/>
    </source>
</evidence>
<evidence type="ECO:0000256" key="3">
    <source>
        <dbReference type="ARBA" id="ARBA00022448"/>
    </source>
</evidence>
<comment type="similarity">
    <text evidence="2">Belongs to the binding-protein-dependent transport system permease family. HisMQ subfamily.</text>
</comment>
<proteinExistence type="inferred from homology"/>
<feature type="transmembrane region" description="Helical" evidence="9">
    <location>
        <begin position="243"/>
        <end position="266"/>
    </location>
</feature>
<dbReference type="NCBIfam" id="TIGR01726">
    <property type="entry name" value="HEQRo_perm_3TM"/>
    <property type="match status" value="1"/>
</dbReference>
<dbReference type="RefSeq" id="WP_107892163.1">
    <property type="nucleotide sequence ID" value="NZ_NHSI01000010.1"/>
</dbReference>
<feature type="transmembrane region" description="Helical" evidence="9">
    <location>
        <begin position="387"/>
        <end position="408"/>
    </location>
</feature>
<accession>A0A2T5BRY8</accession>
<dbReference type="GO" id="GO:0043190">
    <property type="term" value="C:ATP-binding cassette (ABC) transporter complex"/>
    <property type="evidence" value="ECO:0007669"/>
    <property type="project" value="InterPro"/>
</dbReference>